<keyword evidence="2 4" id="KW-0863">Zinc-finger</keyword>
<dbReference type="PANTHER" id="PTHR15898">
    <property type="entry name" value="BIFUNCTIONAL APOPTOSIS REGULATOR"/>
    <property type="match status" value="1"/>
</dbReference>
<feature type="domain" description="ZZ-type" evidence="5">
    <location>
        <begin position="75"/>
        <end position="140"/>
    </location>
</feature>
<dbReference type="GO" id="GO:0061630">
    <property type="term" value="F:ubiquitin protein ligase activity"/>
    <property type="evidence" value="ECO:0007669"/>
    <property type="project" value="TreeGrafter"/>
</dbReference>
<evidence type="ECO:0000256" key="4">
    <source>
        <dbReference type="PROSITE-ProRule" id="PRU00228"/>
    </source>
</evidence>
<dbReference type="Gene3D" id="3.30.60.90">
    <property type="match status" value="1"/>
</dbReference>
<protein>
    <recommendedName>
        <fullName evidence="5">ZZ-type domain-containing protein</fullName>
    </recommendedName>
</protein>
<evidence type="ECO:0000256" key="3">
    <source>
        <dbReference type="ARBA" id="ARBA00022833"/>
    </source>
</evidence>
<dbReference type="EMBL" id="KZ305076">
    <property type="protein sequence ID" value="PIA29529.1"/>
    <property type="molecule type" value="Genomic_DNA"/>
</dbReference>
<name>A0A2G5CE44_AQUCA</name>
<accession>A0A2G5CE44</accession>
<dbReference type="PANTHER" id="PTHR15898:SF13">
    <property type="entry name" value="BIFUNCTIONAL APOPTOSIS REGULATOR"/>
    <property type="match status" value="1"/>
</dbReference>
<evidence type="ECO:0000313" key="6">
    <source>
        <dbReference type="EMBL" id="PIA29529.1"/>
    </source>
</evidence>
<dbReference type="InParanoid" id="A0A2G5CE44"/>
<dbReference type="InterPro" id="IPR043145">
    <property type="entry name" value="Znf_ZZ_sf"/>
</dbReference>
<keyword evidence="1" id="KW-0479">Metal-binding</keyword>
<proteinExistence type="predicted"/>
<evidence type="ECO:0000259" key="5">
    <source>
        <dbReference type="PROSITE" id="PS50135"/>
    </source>
</evidence>
<evidence type="ECO:0000313" key="7">
    <source>
        <dbReference type="Proteomes" id="UP000230069"/>
    </source>
</evidence>
<dbReference type="GO" id="GO:0043161">
    <property type="term" value="P:proteasome-mediated ubiquitin-dependent protein catabolic process"/>
    <property type="evidence" value="ECO:0007669"/>
    <property type="project" value="TreeGrafter"/>
</dbReference>
<dbReference type="AlphaFoldDB" id="A0A2G5CE44"/>
<sequence>MICDSLETVLVQNCLELKRLPQFKGEHQSTQPPTSLKAIKGIREWWDSLEWDPAYPQKILQPFFISEEEEEGNVHTGIGCDNCEMTPIVGNRYKCKDCHEGVIGFDLCEECYNTPSKHSDFVNQHNTKRHTFELIANRGDSPVPVHTVEELNSA</sequence>
<dbReference type="SUPFAM" id="SSF57850">
    <property type="entry name" value="RING/U-box"/>
    <property type="match status" value="1"/>
</dbReference>
<dbReference type="InterPro" id="IPR000433">
    <property type="entry name" value="Znf_ZZ"/>
</dbReference>
<gene>
    <name evidence="6" type="ORF">AQUCO_05900039v1</name>
</gene>
<reference evidence="6 7" key="1">
    <citation type="submission" date="2017-09" db="EMBL/GenBank/DDBJ databases">
        <title>WGS assembly of Aquilegia coerulea Goldsmith.</title>
        <authorList>
            <person name="Hodges S."/>
            <person name="Kramer E."/>
            <person name="Nordborg M."/>
            <person name="Tomkins J."/>
            <person name="Borevitz J."/>
            <person name="Derieg N."/>
            <person name="Yan J."/>
            <person name="Mihaltcheva S."/>
            <person name="Hayes R.D."/>
            <person name="Rokhsar D."/>
        </authorList>
    </citation>
    <scope>NUCLEOTIDE SEQUENCE [LARGE SCALE GENOMIC DNA]</scope>
    <source>
        <strain evidence="7">cv. Goldsmith</strain>
    </source>
</reference>
<dbReference type="OrthoDB" id="661148at2759"/>
<dbReference type="CDD" id="cd02338">
    <property type="entry name" value="ZZ_PCMF_like"/>
    <property type="match status" value="1"/>
</dbReference>
<dbReference type="PROSITE" id="PS50135">
    <property type="entry name" value="ZF_ZZ_2"/>
    <property type="match status" value="1"/>
</dbReference>
<dbReference type="Pfam" id="PF00569">
    <property type="entry name" value="ZZ"/>
    <property type="match status" value="1"/>
</dbReference>
<dbReference type="GO" id="GO:0008270">
    <property type="term" value="F:zinc ion binding"/>
    <property type="evidence" value="ECO:0007669"/>
    <property type="project" value="UniProtKB-KW"/>
</dbReference>
<organism evidence="6 7">
    <name type="scientific">Aquilegia coerulea</name>
    <name type="common">Rocky mountain columbine</name>
    <dbReference type="NCBI Taxonomy" id="218851"/>
    <lineage>
        <taxon>Eukaryota</taxon>
        <taxon>Viridiplantae</taxon>
        <taxon>Streptophyta</taxon>
        <taxon>Embryophyta</taxon>
        <taxon>Tracheophyta</taxon>
        <taxon>Spermatophyta</taxon>
        <taxon>Magnoliopsida</taxon>
        <taxon>Ranunculales</taxon>
        <taxon>Ranunculaceae</taxon>
        <taxon>Thalictroideae</taxon>
        <taxon>Aquilegia</taxon>
    </lineage>
</organism>
<keyword evidence="7" id="KW-1185">Reference proteome</keyword>
<dbReference type="STRING" id="218851.A0A2G5CE44"/>
<evidence type="ECO:0000256" key="1">
    <source>
        <dbReference type="ARBA" id="ARBA00022723"/>
    </source>
</evidence>
<dbReference type="SMART" id="SM00291">
    <property type="entry name" value="ZnF_ZZ"/>
    <property type="match status" value="1"/>
</dbReference>
<evidence type="ECO:0000256" key="2">
    <source>
        <dbReference type="ARBA" id="ARBA00022771"/>
    </source>
</evidence>
<keyword evidence="3" id="KW-0862">Zinc</keyword>
<dbReference type="Proteomes" id="UP000230069">
    <property type="component" value="Unassembled WGS sequence"/>
</dbReference>